<dbReference type="EMBL" id="CAXHTA020000005">
    <property type="protein sequence ID" value="CAL5221330.1"/>
    <property type="molecule type" value="Genomic_DNA"/>
</dbReference>
<organism evidence="2 3">
    <name type="scientific">Coccomyxa viridis</name>
    <dbReference type="NCBI Taxonomy" id="1274662"/>
    <lineage>
        <taxon>Eukaryota</taxon>
        <taxon>Viridiplantae</taxon>
        <taxon>Chlorophyta</taxon>
        <taxon>core chlorophytes</taxon>
        <taxon>Trebouxiophyceae</taxon>
        <taxon>Trebouxiophyceae incertae sedis</taxon>
        <taxon>Coccomyxaceae</taxon>
        <taxon>Coccomyxa</taxon>
    </lineage>
</organism>
<comment type="caution">
    <text evidence="2">The sequence shown here is derived from an EMBL/GenBank/DDBJ whole genome shotgun (WGS) entry which is preliminary data.</text>
</comment>
<keyword evidence="3" id="KW-1185">Reference proteome</keyword>
<proteinExistence type="predicted"/>
<sequence length="71" mass="8692">MASQQWDSDWGDNNAQNSHPKDATYRRKSYEPFRFVNLWKRSKETGRQLFRQGKYKGKEVGERIEQWRRRA</sequence>
<gene>
    <name evidence="2" type="primary">g3505</name>
    <name evidence="2" type="ORF">VP750_LOCUS2989</name>
</gene>
<feature type="compositionally biased region" description="Polar residues" evidence="1">
    <location>
        <begin position="1"/>
        <end position="18"/>
    </location>
</feature>
<evidence type="ECO:0000313" key="3">
    <source>
        <dbReference type="Proteomes" id="UP001497392"/>
    </source>
</evidence>
<protein>
    <submittedName>
        <fullName evidence="2">G3505 protein</fullName>
    </submittedName>
</protein>
<evidence type="ECO:0000313" key="2">
    <source>
        <dbReference type="EMBL" id="CAL5221330.1"/>
    </source>
</evidence>
<name>A0ABP1FMZ4_9CHLO</name>
<accession>A0ABP1FMZ4</accession>
<feature type="region of interest" description="Disordered" evidence="1">
    <location>
        <begin position="1"/>
        <end position="26"/>
    </location>
</feature>
<reference evidence="2 3" key="1">
    <citation type="submission" date="2024-06" db="EMBL/GenBank/DDBJ databases">
        <authorList>
            <person name="Kraege A."/>
            <person name="Thomma B."/>
        </authorList>
    </citation>
    <scope>NUCLEOTIDE SEQUENCE [LARGE SCALE GENOMIC DNA]</scope>
</reference>
<evidence type="ECO:0000256" key="1">
    <source>
        <dbReference type="SAM" id="MobiDB-lite"/>
    </source>
</evidence>
<dbReference type="Proteomes" id="UP001497392">
    <property type="component" value="Unassembled WGS sequence"/>
</dbReference>